<proteinExistence type="predicted"/>
<feature type="domain" description="DDE-1" evidence="2">
    <location>
        <begin position="130"/>
        <end position="228"/>
    </location>
</feature>
<dbReference type="Gene3D" id="1.10.10.60">
    <property type="entry name" value="Homeodomain-like"/>
    <property type="match status" value="1"/>
</dbReference>
<dbReference type="OrthoDB" id="3695345at2759"/>
<evidence type="ECO:0000256" key="1">
    <source>
        <dbReference type="SAM" id="MobiDB-lite"/>
    </source>
</evidence>
<feature type="compositionally biased region" description="Acidic residues" evidence="1">
    <location>
        <begin position="286"/>
        <end position="349"/>
    </location>
</feature>
<feature type="domain" description="HTH psq-type" evidence="3">
    <location>
        <begin position="2"/>
        <end position="35"/>
    </location>
</feature>
<evidence type="ECO:0000313" key="4">
    <source>
        <dbReference type="EMBL" id="GES98771.1"/>
    </source>
</evidence>
<protein>
    <submittedName>
        <fullName evidence="4">Pogo transposable element with KRAB domain</fullName>
    </submittedName>
</protein>
<dbReference type="GO" id="GO:0003677">
    <property type="term" value="F:DNA binding"/>
    <property type="evidence" value="ECO:0007669"/>
    <property type="project" value="InterPro"/>
</dbReference>
<gene>
    <name evidence="4" type="ORF">RCL2_002530700</name>
</gene>
<organism evidence="4 5">
    <name type="scientific">Rhizophagus clarus</name>
    <dbReference type="NCBI Taxonomy" id="94130"/>
    <lineage>
        <taxon>Eukaryota</taxon>
        <taxon>Fungi</taxon>
        <taxon>Fungi incertae sedis</taxon>
        <taxon>Mucoromycota</taxon>
        <taxon>Glomeromycotina</taxon>
        <taxon>Glomeromycetes</taxon>
        <taxon>Glomerales</taxon>
        <taxon>Glomeraceae</taxon>
        <taxon>Rhizophagus</taxon>
    </lineage>
</organism>
<evidence type="ECO:0000259" key="2">
    <source>
        <dbReference type="Pfam" id="PF03184"/>
    </source>
</evidence>
<evidence type="ECO:0000259" key="3">
    <source>
        <dbReference type="Pfam" id="PF04218"/>
    </source>
</evidence>
<dbReference type="Pfam" id="PF03184">
    <property type="entry name" value="DDE_1"/>
    <property type="match status" value="1"/>
</dbReference>
<evidence type="ECO:0000313" key="5">
    <source>
        <dbReference type="Proteomes" id="UP000615446"/>
    </source>
</evidence>
<feature type="region of interest" description="Disordered" evidence="1">
    <location>
        <begin position="259"/>
        <end position="357"/>
    </location>
</feature>
<dbReference type="InterPro" id="IPR007889">
    <property type="entry name" value="HTH_Psq"/>
</dbReference>
<name>A0A8H3M6R3_9GLOM</name>
<sequence length="357" mass="41100">MYYESGHSKRSIADKFNIQPKQLCKWINNKEKLLNAAPYTQRLNTGARLKYPYLEVELIEWVKEARSQLKTSGTKTVLILSTGYERLNFTVVLACMADGTKLPPVIIFKLKNISREVFPDGVIICTNPEVLDSFSAHKTDVVKQRFCEKKTDLAVIPGGLTSRLQLLNVSLNMSFKAKVRNLYNNWMSKAIKDYTPSGKIKRPFYSLVASWVKEGWDAIDTSMIRRSFKCCGILNATDRTEDTLIFDFNQLESKINRENLGREVEKDGENNDKENESESEGNDRNELEDDESESEGNDRNELEDDESESEGNDRNELEDDESESEGNDRNELEDDESELKDNYYEENEEQTVIQDWS</sequence>
<accession>A0A8H3M6R3</accession>
<comment type="caution">
    <text evidence="4">The sequence shown here is derived from an EMBL/GenBank/DDBJ whole genome shotgun (WGS) entry which is preliminary data.</text>
</comment>
<dbReference type="Proteomes" id="UP000615446">
    <property type="component" value="Unassembled WGS sequence"/>
</dbReference>
<dbReference type="Pfam" id="PF04218">
    <property type="entry name" value="CENP-B_N"/>
    <property type="match status" value="1"/>
</dbReference>
<dbReference type="AlphaFoldDB" id="A0A8H3M6R3"/>
<dbReference type="InterPro" id="IPR004875">
    <property type="entry name" value="DDE_SF_endonuclease_dom"/>
</dbReference>
<feature type="compositionally biased region" description="Basic and acidic residues" evidence="1">
    <location>
        <begin position="259"/>
        <end position="285"/>
    </location>
</feature>
<dbReference type="EMBL" id="BLAL01000274">
    <property type="protein sequence ID" value="GES98771.1"/>
    <property type="molecule type" value="Genomic_DNA"/>
</dbReference>
<reference evidence="4" key="1">
    <citation type="submission" date="2019-10" db="EMBL/GenBank/DDBJ databases">
        <title>Conservation and host-specific expression of non-tandemly repeated heterogenous ribosome RNA gene in arbuscular mycorrhizal fungi.</title>
        <authorList>
            <person name="Maeda T."/>
            <person name="Kobayashi Y."/>
            <person name="Nakagawa T."/>
            <person name="Ezawa T."/>
            <person name="Yamaguchi K."/>
            <person name="Bino T."/>
            <person name="Nishimoto Y."/>
            <person name="Shigenobu S."/>
            <person name="Kawaguchi M."/>
        </authorList>
    </citation>
    <scope>NUCLEOTIDE SEQUENCE</scope>
    <source>
        <strain evidence="4">HR1</strain>
    </source>
</reference>